<evidence type="ECO:0000313" key="1">
    <source>
        <dbReference type="EMBL" id="UYK88749.1"/>
    </source>
</evidence>
<organism evidence="1 2">
    <name type="scientific">Xanthomonas sacchari</name>
    <dbReference type="NCBI Taxonomy" id="56458"/>
    <lineage>
        <taxon>Bacteria</taxon>
        <taxon>Pseudomonadati</taxon>
        <taxon>Pseudomonadota</taxon>
        <taxon>Gammaproteobacteria</taxon>
        <taxon>Lysobacterales</taxon>
        <taxon>Lysobacteraceae</taxon>
        <taxon>Xanthomonas</taxon>
    </lineage>
</organism>
<sequence length="119" mass="13033">MKSVLVWAALATVGGPQTHDLPKTDCASSLRPLETIQPALPGRTGSQFIGSIYVAIVIERNGDVSVAEISRVDIKQLERRRFPDSGYAEAVLDAVGQWKFPEVSMRCKKEVKVELALSH</sequence>
<protein>
    <recommendedName>
        <fullName evidence="3">TonB C-terminal domain-containing protein</fullName>
    </recommendedName>
</protein>
<reference evidence="1" key="1">
    <citation type="submission" date="2022-06" db="EMBL/GenBank/DDBJ databases">
        <title>Dynamics of rice microbiomes reveals core vertical transmitted seed endophytes.</title>
        <authorList>
            <person name="Liao K."/>
            <person name="Zhang X."/>
        </authorList>
    </citation>
    <scope>NUCLEOTIDE SEQUENCE</scope>
    <source>
        <strain evidence="1">JR3-14</strain>
    </source>
</reference>
<accession>A0AA46SUG3</accession>
<gene>
    <name evidence="1" type="ORF">NG824_20180</name>
</gene>
<dbReference type="KEGG" id="xsa:SB85_12200"/>
<evidence type="ECO:0008006" key="3">
    <source>
        <dbReference type="Google" id="ProtNLM"/>
    </source>
</evidence>
<name>A0AA46SUG3_9XANT</name>
<dbReference type="Proteomes" id="UP001164392">
    <property type="component" value="Chromosome"/>
</dbReference>
<evidence type="ECO:0000313" key="2">
    <source>
        <dbReference type="Proteomes" id="UP001164392"/>
    </source>
</evidence>
<proteinExistence type="predicted"/>
<dbReference type="EMBL" id="CP099534">
    <property type="protein sequence ID" value="UYK88749.1"/>
    <property type="molecule type" value="Genomic_DNA"/>
</dbReference>
<dbReference type="RefSeq" id="WP_043090522.1">
    <property type="nucleotide sequence ID" value="NZ_CP010409.1"/>
</dbReference>
<dbReference type="AlphaFoldDB" id="A0AA46SUG3"/>